<feature type="chain" id="PRO_5015144057" evidence="2">
    <location>
        <begin position="18"/>
        <end position="206"/>
    </location>
</feature>
<accession>A0A2P9DDA3</accession>
<evidence type="ECO:0000256" key="1">
    <source>
        <dbReference type="SAM" id="Phobius"/>
    </source>
</evidence>
<gene>
    <name evidence="3" type="ORF">PRG01_0802500</name>
</gene>
<proteinExistence type="predicted"/>
<dbReference type="AlphaFoldDB" id="A0A2P9DDA3"/>
<dbReference type="VEuPathDB" id="PlasmoDB:PRG01_0802500"/>
<evidence type="ECO:0000313" key="3">
    <source>
        <dbReference type="EMBL" id="SOV78350.1"/>
    </source>
</evidence>
<feature type="transmembrane region" description="Helical" evidence="1">
    <location>
        <begin position="149"/>
        <end position="175"/>
    </location>
</feature>
<dbReference type="EMBL" id="LT969571">
    <property type="protein sequence ID" value="SOV78350.1"/>
    <property type="molecule type" value="Genomic_DNA"/>
</dbReference>
<protein>
    <submittedName>
        <fullName evidence="3">Uncharacterized protein</fullName>
    </submittedName>
</protein>
<evidence type="ECO:0000313" key="4">
    <source>
        <dbReference type="Proteomes" id="UP000240500"/>
    </source>
</evidence>
<keyword evidence="1" id="KW-0812">Transmembrane</keyword>
<sequence>MLFCFFKLSTCLTLIYTFLNYNKDDIFCVLYKTHCKGQLKNNRILTISQNIKPPNKKSFQKYEIQGEIKKKEYVQVLFVIDCSGLDKLSKNNSYNNTNQMKNKMFKVHNYIHQKKKKKNYNIFKNTLKLLHSLYPKHINRLLRLVMRRFITIPLSVFIILLIGILTGGCGLILSIFVITSYISIGICYLIVPLFALLLHVKYSQSY</sequence>
<feature type="signal peptide" evidence="2">
    <location>
        <begin position="1"/>
        <end position="17"/>
    </location>
</feature>
<keyword evidence="1" id="KW-0472">Membrane</keyword>
<dbReference type="VEuPathDB" id="PlasmoDB:PRCDC_0800400"/>
<keyword evidence="2" id="KW-0732">Signal</keyword>
<name>A0A2P9DDA3_PLARE</name>
<keyword evidence="1" id="KW-1133">Transmembrane helix</keyword>
<evidence type="ECO:0000256" key="2">
    <source>
        <dbReference type="SAM" id="SignalP"/>
    </source>
</evidence>
<feature type="transmembrane region" description="Helical" evidence="1">
    <location>
        <begin position="181"/>
        <end position="200"/>
    </location>
</feature>
<reference evidence="3 4" key="1">
    <citation type="submission" date="2016-09" db="EMBL/GenBank/DDBJ databases">
        <authorList>
            <consortium name="Pathogen Informatics"/>
        </authorList>
    </citation>
    <scope>NUCLEOTIDE SEQUENCE [LARGE SCALE GENOMIC DNA]</scope>
</reference>
<dbReference type="Proteomes" id="UP000240500">
    <property type="component" value="Chromosome 8"/>
</dbReference>
<organism evidence="3 4">
    <name type="scientific">Plasmodium reichenowi</name>
    <dbReference type="NCBI Taxonomy" id="5854"/>
    <lineage>
        <taxon>Eukaryota</taxon>
        <taxon>Sar</taxon>
        <taxon>Alveolata</taxon>
        <taxon>Apicomplexa</taxon>
        <taxon>Aconoidasida</taxon>
        <taxon>Haemosporida</taxon>
        <taxon>Plasmodiidae</taxon>
        <taxon>Plasmodium</taxon>
        <taxon>Plasmodium (Laverania)</taxon>
    </lineage>
</organism>
<dbReference type="OrthoDB" id="10417788at2759"/>